<sequence>MREEKLGYFAAVAFVLICLCLWVFSPQIIGVVNQKDYEVQKVNERTSYKIRKSVEDTARSMISSYQNDKLAYEQYKDSESQEHQSWAQSYKQRANSTATKYNDYILKNSYVWEGNIPSDIDMELEVLYD</sequence>
<keyword evidence="1" id="KW-0472">Membrane</keyword>
<feature type="transmembrane region" description="Helical" evidence="1">
    <location>
        <begin position="6"/>
        <end position="25"/>
    </location>
</feature>
<accession>A0A116KPY0</accession>
<dbReference type="EMBL" id="FIFN01000019">
    <property type="protein sequence ID" value="CYU26612.1"/>
    <property type="molecule type" value="Genomic_DNA"/>
</dbReference>
<organism evidence="2 3">
    <name type="scientific">Streptococcus suis</name>
    <dbReference type="NCBI Taxonomy" id="1307"/>
    <lineage>
        <taxon>Bacteria</taxon>
        <taxon>Bacillati</taxon>
        <taxon>Bacillota</taxon>
        <taxon>Bacilli</taxon>
        <taxon>Lactobacillales</taxon>
        <taxon>Streptococcaceae</taxon>
        <taxon>Streptococcus</taxon>
    </lineage>
</organism>
<dbReference type="RefSeq" id="WP_052501856.1">
    <property type="nucleotide sequence ID" value="NZ_CEDC01000003.1"/>
</dbReference>
<reference evidence="2 3" key="1">
    <citation type="submission" date="2016-02" db="EMBL/GenBank/DDBJ databases">
        <authorList>
            <consortium name="Pathogen Informatics"/>
        </authorList>
    </citation>
    <scope>NUCLEOTIDE SEQUENCE [LARGE SCALE GENOMIC DNA]</scope>
    <source>
        <strain evidence="2 3">LSS100</strain>
    </source>
</reference>
<gene>
    <name evidence="2" type="ORF">ERS132462_01704</name>
</gene>
<keyword evidence="1" id="KW-0812">Transmembrane</keyword>
<name>A0A116KPY0_STRSU</name>
<proteinExistence type="predicted"/>
<protein>
    <submittedName>
        <fullName evidence="2">Uncharacterized protein</fullName>
    </submittedName>
</protein>
<evidence type="ECO:0000313" key="2">
    <source>
        <dbReference type="EMBL" id="CYU26612.1"/>
    </source>
</evidence>
<dbReference type="AlphaFoldDB" id="A0A116KPY0"/>
<evidence type="ECO:0000313" key="3">
    <source>
        <dbReference type="Proteomes" id="UP000072003"/>
    </source>
</evidence>
<dbReference type="Proteomes" id="UP000072003">
    <property type="component" value="Unassembled WGS sequence"/>
</dbReference>
<keyword evidence="1" id="KW-1133">Transmembrane helix</keyword>
<evidence type="ECO:0000256" key="1">
    <source>
        <dbReference type="SAM" id="Phobius"/>
    </source>
</evidence>